<name>A0A2T2P9Q2_CORCC</name>
<evidence type="ECO:0008006" key="3">
    <source>
        <dbReference type="Google" id="ProtNLM"/>
    </source>
</evidence>
<sequence>MSKLPPLPATYITLDPFDRPVQDLRARYTSGDVVRGAVRIQPTSRPQRISISFRGRTDMTMEIIRMPGSRLDNFSGSYQETVELFKYDLDLFTSAGESGYDIVNMGIAADGRVELPFAFKFPHAVEIVPPKEYLPNPGFEHQVGHRLPPSYHFSGPHGYRVETEYWLEAFVYGFSKADPEQKVKHGVWYQPPTLSPQPLGELVRLPSKRVAVRTPRLDPDRGKEEGLLAKWQIHRKKGQSTTPFAAFDLSVNIAPVFIAGALLPIKMSLEHLERSPELIDPPTLYLRRMKISLVSKAGFRLRSHAIGNRGDYEESREDLITIIDKRFLKGPGELIYDGQNLNELATVRTSEVTAPSFKSFSTSVQYFLEVKFWIECGKEERIITPDRHAIHIVSGVVTEEHLNQAMVTAAISEPEDEMAPPPAYAPPAYEDRNRDFVVNVGRT</sequence>
<dbReference type="OrthoDB" id="2333384at2759"/>
<keyword evidence="2" id="KW-1185">Reference proteome</keyword>
<dbReference type="EMBL" id="KZ678128">
    <property type="protein sequence ID" value="PSN74088.1"/>
    <property type="molecule type" value="Genomic_DNA"/>
</dbReference>
<evidence type="ECO:0000313" key="1">
    <source>
        <dbReference type="EMBL" id="PSN74088.1"/>
    </source>
</evidence>
<proteinExistence type="predicted"/>
<dbReference type="InterPro" id="IPR014752">
    <property type="entry name" value="Arrestin-like_C"/>
</dbReference>
<dbReference type="Proteomes" id="UP000240883">
    <property type="component" value="Unassembled WGS sequence"/>
</dbReference>
<evidence type="ECO:0000313" key="2">
    <source>
        <dbReference type="Proteomes" id="UP000240883"/>
    </source>
</evidence>
<organism evidence="1 2">
    <name type="scientific">Corynespora cassiicola Philippines</name>
    <dbReference type="NCBI Taxonomy" id="1448308"/>
    <lineage>
        <taxon>Eukaryota</taxon>
        <taxon>Fungi</taxon>
        <taxon>Dikarya</taxon>
        <taxon>Ascomycota</taxon>
        <taxon>Pezizomycotina</taxon>
        <taxon>Dothideomycetes</taxon>
        <taxon>Pleosporomycetidae</taxon>
        <taxon>Pleosporales</taxon>
        <taxon>Corynesporascaceae</taxon>
        <taxon>Corynespora</taxon>
    </lineage>
</organism>
<dbReference type="Gene3D" id="2.60.40.640">
    <property type="match status" value="1"/>
</dbReference>
<reference evidence="1 2" key="1">
    <citation type="journal article" date="2018" name="Front. Microbiol.">
        <title>Genome-Wide Analysis of Corynespora cassiicola Leaf Fall Disease Putative Effectors.</title>
        <authorList>
            <person name="Lopez D."/>
            <person name="Ribeiro S."/>
            <person name="Label P."/>
            <person name="Fumanal B."/>
            <person name="Venisse J.S."/>
            <person name="Kohler A."/>
            <person name="de Oliveira R.R."/>
            <person name="Labutti K."/>
            <person name="Lipzen A."/>
            <person name="Lail K."/>
            <person name="Bauer D."/>
            <person name="Ohm R.A."/>
            <person name="Barry K.W."/>
            <person name="Spatafora J."/>
            <person name="Grigoriev I.V."/>
            <person name="Martin F.M."/>
            <person name="Pujade-Renaud V."/>
        </authorList>
    </citation>
    <scope>NUCLEOTIDE SEQUENCE [LARGE SCALE GENOMIC DNA]</scope>
    <source>
        <strain evidence="1 2">Philippines</strain>
    </source>
</reference>
<protein>
    <recommendedName>
        <fullName evidence="3">Arrestin-like N-terminal domain-containing protein</fullName>
    </recommendedName>
</protein>
<dbReference type="AlphaFoldDB" id="A0A2T2P9Q2"/>
<gene>
    <name evidence="1" type="ORF">BS50DRAFT_7539</name>
</gene>
<accession>A0A2T2P9Q2</accession>